<dbReference type="EMBL" id="JAAALK010000288">
    <property type="protein sequence ID" value="KAG8052537.1"/>
    <property type="molecule type" value="Genomic_DNA"/>
</dbReference>
<comment type="caution">
    <text evidence="2">The sequence shown here is derived from an EMBL/GenBank/DDBJ whole genome shotgun (WGS) entry which is preliminary data.</text>
</comment>
<feature type="compositionally biased region" description="Polar residues" evidence="1">
    <location>
        <begin position="38"/>
        <end position="58"/>
    </location>
</feature>
<gene>
    <name evidence="2" type="ORF">GUJ93_ZPchr0001g31612</name>
</gene>
<evidence type="ECO:0000313" key="2">
    <source>
        <dbReference type="EMBL" id="KAG8052537.1"/>
    </source>
</evidence>
<accession>A0A8J5RR39</accession>
<name>A0A8J5RR39_ZIZPA</name>
<keyword evidence="3" id="KW-1185">Reference proteome</keyword>
<dbReference type="Proteomes" id="UP000729402">
    <property type="component" value="Unassembled WGS sequence"/>
</dbReference>
<organism evidence="2 3">
    <name type="scientific">Zizania palustris</name>
    <name type="common">Northern wild rice</name>
    <dbReference type="NCBI Taxonomy" id="103762"/>
    <lineage>
        <taxon>Eukaryota</taxon>
        <taxon>Viridiplantae</taxon>
        <taxon>Streptophyta</taxon>
        <taxon>Embryophyta</taxon>
        <taxon>Tracheophyta</taxon>
        <taxon>Spermatophyta</taxon>
        <taxon>Magnoliopsida</taxon>
        <taxon>Liliopsida</taxon>
        <taxon>Poales</taxon>
        <taxon>Poaceae</taxon>
        <taxon>BOP clade</taxon>
        <taxon>Oryzoideae</taxon>
        <taxon>Oryzeae</taxon>
        <taxon>Zizaniinae</taxon>
        <taxon>Zizania</taxon>
    </lineage>
</organism>
<sequence>MAAGNLASLLEPHLHSLEIYVFLSRPRRCSPPWILRSSATTTRPSSWHSHASTPSAENPTPWPAVAGLTKRGAY</sequence>
<reference evidence="2" key="1">
    <citation type="journal article" date="2021" name="bioRxiv">
        <title>Whole Genome Assembly and Annotation of Northern Wild Rice, Zizania palustris L., Supports a Whole Genome Duplication in the Zizania Genus.</title>
        <authorList>
            <person name="Haas M."/>
            <person name="Kono T."/>
            <person name="Macchietto M."/>
            <person name="Millas R."/>
            <person name="McGilp L."/>
            <person name="Shao M."/>
            <person name="Duquette J."/>
            <person name="Hirsch C.N."/>
            <person name="Kimball J."/>
        </authorList>
    </citation>
    <scope>NUCLEOTIDE SEQUENCE</scope>
    <source>
        <tissue evidence="2">Fresh leaf tissue</tissue>
    </source>
</reference>
<feature type="region of interest" description="Disordered" evidence="1">
    <location>
        <begin position="38"/>
        <end position="74"/>
    </location>
</feature>
<evidence type="ECO:0000256" key="1">
    <source>
        <dbReference type="SAM" id="MobiDB-lite"/>
    </source>
</evidence>
<dbReference type="AlphaFoldDB" id="A0A8J5RR39"/>
<evidence type="ECO:0000313" key="3">
    <source>
        <dbReference type="Proteomes" id="UP000729402"/>
    </source>
</evidence>
<reference evidence="2" key="2">
    <citation type="submission" date="2021-02" db="EMBL/GenBank/DDBJ databases">
        <authorList>
            <person name="Kimball J.A."/>
            <person name="Haas M.W."/>
            <person name="Macchietto M."/>
            <person name="Kono T."/>
            <person name="Duquette J."/>
            <person name="Shao M."/>
        </authorList>
    </citation>
    <scope>NUCLEOTIDE SEQUENCE</scope>
    <source>
        <tissue evidence="2">Fresh leaf tissue</tissue>
    </source>
</reference>
<proteinExistence type="predicted"/>
<protein>
    <submittedName>
        <fullName evidence="2">Uncharacterized protein</fullName>
    </submittedName>
</protein>